<name>A0ABW0LRE0_9BACL</name>
<dbReference type="RefSeq" id="WP_209748775.1">
    <property type="nucleotide sequence ID" value="NZ_JBHSMH010000012.1"/>
</dbReference>
<sequence length="66" mass="7689">MDLMEEVIEQFQSIYNKSLDVLEQQTSDGLLPGNQLYTLYHAYWASNQKLQSTLQLLRAVQNQGRK</sequence>
<keyword evidence="2" id="KW-1185">Reference proteome</keyword>
<dbReference type="EMBL" id="JBHSMH010000012">
    <property type="protein sequence ID" value="MFC5468470.1"/>
    <property type="molecule type" value="Genomic_DNA"/>
</dbReference>
<comment type="caution">
    <text evidence="1">The sequence shown here is derived from an EMBL/GenBank/DDBJ whole genome shotgun (WGS) entry which is preliminary data.</text>
</comment>
<evidence type="ECO:0000313" key="1">
    <source>
        <dbReference type="EMBL" id="MFC5468470.1"/>
    </source>
</evidence>
<evidence type="ECO:0008006" key="3">
    <source>
        <dbReference type="Google" id="ProtNLM"/>
    </source>
</evidence>
<dbReference type="Proteomes" id="UP001596105">
    <property type="component" value="Unassembled WGS sequence"/>
</dbReference>
<organism evidence="1 2">
    <name type="scientific">Cohnella suwonensis</name>
    <dbReference type="NCBI Taxonomy" id="696072"/>
    <lineage>
        <taxon>Bacteria</taxon>
        <taxon>Bacillati</taxon>
        <taxon>Bacillota</taxon>
        <taxon>Bacilli</taxon>
        <taxon>Bacillales</taxon>
        <taxon>Paenibacillaceae</taxon>
        <taxon>Cohnella</taxon>
    </lineage>
</organism>
<evidence type="ECO:0000313" key="2">
    <source>
        <dbReference type="Proteomes" id="UP001596105"/>
    </source>
</evidence>
<gene>
    <name evidence="1" type="ORF">ACFPPD_07040</name>
</gene>
<protein>
    <recommendedName>
        <fullName evidence="3">DUF2524 domain-containing protein</fullName>
    </recommendedName>
</protein>
<proteinExistence type="predicted"/>
<reference evidence="2" key="1">
    <citation type="journal article" date="2019" name="Int. J. Syst. Evol. Microbiol.">
        <title>The Global Catalogue of Microorganisms (GCM) 10K type strain sequencing project: providing services to taxonomists for standard genome sequencing and annotation.</title>
        <authorList>
            <consortium name="The Broad Institute Genomics Platform"/>
            <consortium name="The Broad Institute Genome Sequencing Center for Infectious Disease"/>
            <person name="Wu L."/>
            <person name="Ma J."/>
        </authorList>
    </citation>
    <scope>NUCLEOTIDE SEQUENCE [LARGE SCALE GENOMIC DNA]</scope>
    <source>
        <strain evidence="2">CCUG 57113</strain>
    </source>
</reference>
<accession>A0ABW0LRE0</accession>